<gene>
    <name evidence="1" type="ORF">F4821DRAFT_276506</name>
</gene>
<accession>A0ACC0D878</accession>
<evidence type="ECO:0000313" key="1">
    <source>
        <dbReference type="EMBL" id="KAI6088882.1"/>
    </source>
</evidence>
<name>A0ACC0D878_9PEZI</name>
<protein>
    <submittedName>
        <fullName evidence="1">Uncharacterized protein</fullName>
    </submittedName>
</protein>
<reference evidence="1 2" key="1">
    <citation type="journal article" date="2022" name="New Phytol.">
        <title>Ecological generalism drives hyperdiversity of secondary metabolite gene clusters in xylarialean endophytes.</title>
        <authorList>
            <person name="Franco M.E.E."/>
            <person name="Wisecaver J.H."/>
            <person name="Arnold A.E."/>
            <person name="Ju Y.M."/>
            <person name="Slot J.C."/>
            <person name="Ahrendt S."/>
            <person name="Moore L.P."/>
            <person name="Eastman K.E."/>
            <person name="Scott K."/>
            <person name="Konkel Z."/>
            <person name="Mondo S.J."/>
            <person name="Kuo A."/>
            <person name="Hayes R.D."/>
            <person name="Haridas S."/>
            <person name="Andreopoulos B."/>
            <person name="Riley R."/>
            <person name="LaButti K."/>
            <person name="Pangilinan J."/>
            <person name="Lipzen A."/>
            <person name="Amirebrahimi M."/>
            <person name="Yan J."/>
            <person name="Adam C."/>
            <person name="Keymanesh K."/>
            <person name="Ng V."/>
            <person name="Louie K."/>
            <person name="Northen T."/>
            <person name="Drula E."/>
            <person name="Henrissat B."/>
            <person name="Hsieh H.M."/>
            <person name="Youens-Clark K."/>
            <person name="Lutzoni F."/>
            <person name="Miadlikowska J."/>
            <person name="Eastwood D.C."/>
            <person name="Hamelin R.C."/>
            <person name="Grigoriev I.V."/>
            <person name="U'Ren J.M."/>
        </authorList>
    </citation>
    <scope>NUCLEOTIDE SEQUENCE [LARGE SCALE GENOMIC DNA]</scope>
    <source>
        <strain evidence="1 2">ER1909</strain>
    </source>
</reference>
<dbReference type="Proteomes" id="UP001497680">
    <property type="component" value="Unassembled WGS sequence"/>
</dbReference>
<dbReference type="EMBL" id="MU394298">
    <property type="protein sequence ID" value="KAI6088882.1"/>
    <property type="molecule type" value="Genomic_DNA"/>
</dbReference>
<comment type="caution">
    <text evidence="1">The sequence shown here is derived from an EMBL/GenBank/DDBJ whole genome shotgun (WGS) entry which is preliminary data.</text>
</comment>
<keyword evidence="2" id="KW-1185">Reference proteome</keyword>
<proteinExistence type="predicted"/>
<organism evidence="1 2">
    <name type="scientific">Hypoxylon rubiginosum</name>
    <dbReference type="NCBI Taxonomy" id="110542"/>
    <lineage>
        <taxon>Eukaryota</taxon>
        <taxon>Fungi</taxon>
        <taxon>Dikarya</taxon>
        <taxon>Ascomycota</taxon>
        <taxon>Pezizomycotina</taxon>
        <taxon>Sordariomycetes</taxon>
        <taxon>Xylariomycetidae</taxon>
        <taxon>Xylariales</taxon>
        <taxon>Hypoxylaceae</taxon>
        <taxon>Hypoxylon</taxon>
    </lineage>
</organism>
<sequence length="280" mass="30876">TIDVPRYYYNTWSQIFFASLELFHISFKKKHTNVNAQPISTPSPLHYQKETNIKFNTKMHYVQDSEKLALLEKPTIRIRSATPSDALAVVNITKQRIEHAVDSTLIAAPPVSEVEAGIKNASKSPNLIYLVADSRMGVSTPSASATTTVTHALSEQVRTALPNGILGYVMVNPYKSPAARTGYERTGSMHVATLGELVLGAELKSKVTAALLDDALLMCRADGCRYKTIVSDMMFKTDQPVLENSVDLFLQKGFRLAGTLQEVVEKDGLLLDQVFLQTTL</sequence>
<feature type="non-terminal residue" evidence="1">
    <location>
        <position position="1"/>
    </location>
</feature>
<evidence type="ECO:0000313" key="2">
    <source>
        <dbReference type="Proteomes" id="UP001497680"/>
    </source>
</evidence>